<organism evidence="2 3">
    <name type="scientific">Coemansia javaensis</name>
    <dbReference type="NCBI Taxonomy" id="2761396"/>
    <lineage>
        <taxon>Eukaryota</taxon>
        <taxon>Fungi</taxon>
        <taxon>Fungi incertae sedis</taxon>
        <taxon>Zoopagomycota</taxon>
        <taxon>Kickxellomycotina</taxon>
        <taxon>Kickxellomycetes</taxon>
        <taxon>Kickxellales</taxon>
        <taxon>Kickxellaceae</taxon>
        <taxon>Coemansia</taxon>
    </lineage>
</organism>
<evidence type="ECO:0000313" key="3">
    <source>
        <dbReference type="Proteomes" id="UP001140217"/>
    </source>
</evidence>
<reference evidence="2" key="1">
    <citation type="submission" date="2022-07" db="EMBL/GenBank/DDBJ databases">
        <title>Phylogenomic reconstructions and comparative analyses of Kickxellomycotina fungi.</title>
        <authorList>
            <person name="Reynolds N.K."/>
            <person name="Stajich J.E."/>
            <person name="Barry K."/>
            <person name="Grigoriev I.V."/>
            <person name="Crous P."/>
            <person name="Smith M.E."/>
        </authorList>
    </citation>
    <scope>NUCLEOTIDE SEQUENCE</scope>
    <source>
        <strain evidence="2">NBRC 105414</strain>
    </source>
</reference>
<feature type="signal peptide" evidence="1">
    <location>
        <begin position="1"/>
        <end position="21"/>
    </location>
</feature>
<dbReference type="Gene3D" id="1.20.141.10">
    <property type="entry name" value="Chitosanase, subunit A, domain 1"/>
    <property type="match status" value="1"/>
</dbReference>
<dbReference type="GO" id="GO:0005576">
    <property type="term" value="C:extracellular region"/>
    <property type="evidence" value="ECO:0007669"/>
    <property type="project" value="InterPro"/>
</dbReference>
<dbReference type="InterPro" id="IPR023346">
    <property type="entry name" value="Lysozyme-like_dom_sf"/>
</dbReference>
<dbReference type="InterPro" id="IPR000400">
    <property type="entry name" value="Glyco_hydro_46"/>
</dbReference>
<dbReference type="Proteomes" id="UP001140217">
    <property type="component" value="Unassembled WGS sequence"/>
</dbReference>
<evidence type="ECO:0008006" key="4">
    <source>
        <dbReference type="Google" id="ProtNLM"/>
    </source>
</evidence>
<accession>A0A9W8LGU5</accession>
<keyword evidence="3" id="KW-1185">Reference proteome</keyword>
<dbReference type="OrthoDB" id="76114at2759"/>
<dbReference type="AlphaFoldDB" id="A0A9W8LGU5"/>
<protein>
    <recommendedName>
        <fullName evidence="4">Chitosanase</fullName>
    </recommendedName>
</protein>
<gene>
    <name evidence="2" type="ORF">H4R18_003079</name>
</gene>
<sequence length="283" mass="30079">MKLAALALCAVAAVTQFGASAAPTNYACAGAINYQVITILNTGSTTKDGSRCIQGAEGEGYTVGFANFSTIYGDALAVVQGYMKAPTYKGEFDKYLPVLQQNAAGRDGTVEGLEGFCDAWAAASKETLPFFSAQIDVARAMYDKPSLLYARKLKLKFPVGKSILFDTAVTDGFGQKGNGVGAMVSATNAQFTKDAPGNSGSTLNINGHKVDEIVWYRAYLDVRDKLATNPNTKTHTKVYRSILDNGGQGFNEKISFTGPDGKKTTAKCGKASLEKDRLANLKN</sequence>
<evidence type="ECO:0000256" key="1">
    <source>
        <dbReference type="SAM" id="SignalP"/>
    </source>
</evidence>
<dbReference type="Gene3D" id="3.30.386.10">
    <property type="entry name" value="Chitosanase, subunit A, domain 2"/>
    <property type="match status" value="1"/>
</dbReference>
<dbReference type="GO" id="GO:0005975">
    <property type="term" value="P:carbohydrate metabolic process"/>
    <property type="evidence" value="ECO:0007669"/>
    <property type="project" value="InterPro"/>
</dbReference>
<dbReference type="InterPro" id="IPR023099">
    <property type="entry name" value="Glyco_hydro_46_N"/>
</dbReference>
<keyword evidence="1" id="KW-0732">Signal</keyword>
<name>A0A9W8LGU5_9FUNG</name>
<dbReference type="EMBL" id="JANBUL010000115">
    <property type="protein sequence ID" value="KAJ2781084.1"/>
    <property type="molecule type" value="Genomic_DNA"/>
</dbReference>
<proteinExistence type="predicted"/>
<dbReference type="GO" id="GO:0016977">
    <property type="term" value="F:chitosanase activity"/>
    <property type="evidence" value="ECO:0007669"/>
    <property type="project" value="InterPro"/>
</dbReference>
<dbReference type="SUPFAM" id="SSF53955">
    <property type="entry name" value="Lysozyme-like"/>
    <property type="match status" value="1"/>
</dbReference>
<feature type="chain" id="PRO_5040953281" description="Chitosanase" evidence="1">
    <location>
        <begin position="22"/>
        <end position="283"/>
    </location>
</feature>
<evidence type="ECO:0000313" key="2">
    <source>
        <dbReference type="EMBL" id="KAJ2781084.1"/>
    </source>
</evidence>
<dbReference type="Pfam" id="PF01374">
    <property type="entry name" value="Glyco_hydro_46"/>
    <property type="match status" value="1"/>
</dbReference>
<comment type="caution">
    <text evidence="2">The sequence shown here is derived from an EMBL/GenBank/DDBJ whole genome shotgun (WGS) entry which is preliminary data.</text>
</comment>